<feature type="non-terminal residue" evidence="2">
    <location>
        <position position="1"/>
    </location>
</feature>
<organism evidence="2 3">
    <name type="scientific">Cuscuta campestris</name>
    <dbReference type="NCBI Taxonomy" id="132261"/>
    <lineage>
        <taxon>Eukaryota</taxon>
        <taxon>Viridiplantae</taxon>
        <taxon>Streptophyta</taxon>
        <taxon>Embryophyta</taxon>
        <taxon>Tracheophyta</taxon>
        <taxon>Spermatophyta</taxon>
        <taxon>Magnoliopsida</taxon>
        <taxon>eudicotyledons</taxon>
        <taxon>Gunneridae</taxon>
        <taxon>Pentapetalae</taxon>
        <taxon>asterids</taxon>
        <taxon>lamiids</taxon>
        <taxon>Solanales</taxon>
        <taxon>Convolvulaceae</taxon>
        <taxon>Cuscuteae</taxon>
        <taxon>Cuscuta</taxon>
        <taxon>Cuscuta subgen. Grammica</taxon>
        <taxon>Cuscuta sect. Cleistogrammica</taxon>
    </lineage>
</organism>
<dbReference type="Proteomes" id="UP000595140">
    <property type="component" value="Unassembled WGS sequence"/>
</dbReference>
<evidence type="ECO:0000313" key="2">
    <source>
        <dbReference type="EMBL" id="VFQ85633.1"/>
    </source>
</evidence>
<feature type="region of interest" description="Disordered" evidence="1">
    <location>
        <begin position="1"/>
        <end position="20"/>
    </location>
</feature>
<keyword evidence="3" id="KW-1185">Reference proteome</keyword>
<name>A0A484M9R8_9ASTE</name>
<sequence>VTVEGGLGYGSGVGPSVACP</sequence>
<accession>A0A484M9R8</accession>
<evidence type="ECO:0000256" key="1">
    <source>
        <dbReference type="SAM" id="MobiDB-lite"/>
    </source>
</evidence>
<feature type="compositionally biased region" description="Gly residues" evidence="1">
    <location>
        <begin position="1"/>
        <end position="13"/>
    </location>
</feature>
<gene>
    <name evidence="2" type="ORF">CCAM_LOCUS27409</name>
</gene>
<evidence type="ECO:0000313" key="3">
    <source>
        <dbReference type="Proteomes" id="UP000595140"/>
    </source>
</evidence>
<dbReference type="EMBL" id="OOIL02002956">
    <property type="protein sequence ID" value="VFQ85633.1"/>
    <property type="molecule type" value="Genomic_DNA"/>
</dbReference>
<reference evidence="2 3" key="1">
    <citation type="submission" date="2018-04" db="EMBL/GenBank/DDBJ databases">
        <authorList>
            <person name="Vogel A."/>
        </authorList>
    </citation>
    <scope>NUCLEOTIDE SEQUENCE [LARGE SCALE GENOMIC DNA]</scope>
</reference>
<proteinExistence type="predicted"/>
<dbReference type="AlphaFoldDB" id="A0A484M9R8"/>
<protein>
    <submittedName>
        <fullName evidence="2">Uncharacterized protein</fullName>
    </submittedName>
</protein>